<evidence type="ECO:0000256" key="2">
    <source>
        <dbReference type="ARBA" id="ARBA00012438"/>
    </source>
</evidence>
<evidence type="ECO:0000256" key="3">
    <source>
        <dbReference type="ARBA" id="ARBA00022553"/>
    </source>
</evidence>
<dbReference type="InterPro" id="IPR005467">
    <property type="entry name" value="His_kinase_dom"/>
</dbReference>
<dbReference type="SUPFAM" id="SSF52172">
    <property type="entry name" value="CheY-like"/>
    <property type="match status" value="1"/>
</dbReference>
<dbReference type="PANTHER" id="PTHR43547">
    <property type="entry name" value="TWO-COMPONENT HISTIDINE KINASE"/>
    <property type="match status" value="1"/>
</dbReference>
<feature type="transmembrane region" description="Helical" evidence="5">
    <location>
        <begin position="119"/>
        <end position="140"/>
    </location>
</feature>
<feature type="transmembrane region" description="Helical" evidence="5">
    <location>
        <begin position="14"/>
        <end position="34"/>
    </location>
</feature>
<accession>A0A1Y6IR72</accession>
<name>A0A1Y6IR72_9VIBR</name>
<dbReference type="Pfam" id="PF02518">
    <property type="entry name" value="HATPase_c"/>
    <property type="match status" value="1"/>
</dbReference>
<dbReference type="Gene3D" id="3.40.50.2300">
    <property type="match status" value="1"/>
</dbReference>
<feature type="transmembrane region" description="Helical" evidence="5">
    <location>
        <begin position="46"/>
        <end position="67"/>
    </location>
</feature>
<dbReference type="InterPro" id="IPR004358">
    <property type="entry name" value="Sig_transdc_His_kin-like_C"/>
</dbReference>
<keyword evidence="8" id="KW-0808">Transferase</keyword>
<gene>
    <name evidence="8" type="primary">luxN_1</name>
    <name evidence="8" type="ORF">VIM7927_00777</name>
</gene>
<dbReference type="CDD" id="cd17546">
    <property type="entry name" value="REC_hyHK_CKI1_RcsC-like"/>
    <property type="match status" value="1"/>
</dbReference>
<evidence type="ECO:0000256" key="4">
    <source>
        <dbReference type="PROSITE-ProRule" id="PRU00169"/>
    </source>
</evidence>
<feature type="transmembrane region" description="Helical" evidence="5">
    <location>
        <begin position="199"/>
        <end position="218"/>
    </location>
</feature>
<feature type="transmembrane region" description="Helical" evidence="5">
    <location>
        <begin position="224"/>
        <end position="243"/>
    </location>
</feature>
<feature type="transmembrane region" description="Helical" evidence="5">
    <location>
        <begin position="87"/>
        <end position="107"/>
    </location>
</feature>
<comment type="catalytic activity">
    <reaction evidence="1">
        <text>ATP + protein L-histidine = ADP + protein N-phospho-L-histidine.</text>
        <dbReference type="EC" id="2.7.13.3"/>
    </reaction>
</comment>
<reference evidence="8 9" key="1">
    <citation type="submission" date="2017-05" db="EMBL/GenBank/DDBJ databases">
        <authorList>
            <person name="Song R."/>
            <person name="Chenine A.L."/>
            <person name="Ruprecht R.M."/>
        </authorList>
    </citation>
    <scope>NUCLEOTIDE SEQUENCE [LARGE SCALE GENOMIC DNA]</scope>
    <source>
        <strain evidence="8 9">CECT 7927</strain>
    </source>
</reference>
<feature type="domain" description="Response regulatory" evidence="7">
    <location>
        <begin position="718"/>
        <end position="831"/>
    </location>
</feature>
<dbReference type="SMART" id="SM00387">
    <property type="entry name" value="HATPase_c"/>
    <property type="match status" value="1"/>
</dbReference>
<dbReference type="PANTHER" id="PTHR43547:SF2">
    <property type="entry name" value="HYBRID SIGNAL TRANSDUCTION HISTIDINE KINASE C"/>
    <property type="match status" value="1"/>
</dbReference>
<dbReference type="InterPro" id="IPR003594">
    <property type="entry name" value="HATPase_dom"/>
</dbReference>
<proteinExistence type="predicted"/>
<evidence type="ECO:0000259" key="7">
    <source>
        <dbReference type="PROSITE" id="PS50110"/>
    </source>
</evidence>
<keyword evidence="5" id="KW-0812">Transmembrane</keyword>
<feature type="modified residue" description="4-aspartylphosphate" evidence="4">
    <location>
        <position position="767"/>
    </location>
</feature>
<evidence type="ECO:0000313" key="9">
    <source>
        <dbReference type="Proteomes" id="UP000196125"/>
    </source>
</evidence>
<sequence>MATQLLNYIAYPKALLLLFASIGGLCWLMYFIIYSLTKISNSVKNLYYSYTTCIFFIILWVISNAYFHTELLVIFGESSAIYMAKLANIFSYMSLTFSFIYSCHLTSAIEESKIKKWEITIIAIMTIYAFYVNFISGYTIRGVDIEGPSHFTIHFGQATPIFFLSLFIYAFLTLFKLIKSIKFSRTKIKQLQSIYTVSGMIVYLISTTVIHLVITFIYDDFSLTWLPPFLAVICLSLVGYASIHHRFYSWRHLTYSGIRTAIILISYIIPIIIFTSKNSTSLNILFVILWCLVYMFHWKKIGKMSAKISSFLVYKELYTPTDKIQTISRYFYNSSQELIREISQTLQLEGELSIISLDNESSDFYKEHLNQSNSALIMDEIEYQLSNKNHEYLKKVHHKMVEHKAAAILPIFDNKKSIFQLLVLPQKSNGFLYSNEEVYAIQHLLRKVSFYLYCEYKIKQSQRTAISIAYEMKNPLRDVQISLSRIEPEINKLDNLSSLLKKITDINKAINYGYQIIDTSLNDINHISTDTDDKEYMHISELIRNSINDYAYERQEDKDRIFLDITDDFIIYTNKTKFTLILFNLLKNAIYYFYSHPQSTIEIKVKSGLTFNKIYFKDYGPGIEENMIDNIFNDFFTYGKHNGTGLGLSYCKRVMKTINGDIHCRSIFGEYTEFLLTFPNTQRLSNIIDYGSDIKKNRHNIIEKSIFDNSSNSVRKIRALVTDDNQTHRGLAKYLLTSLGVLVYEAKDGQQSIEMASHHTFDIIFMDIQMPEVNGFEASIQIRKFSPTPPIIALSGESGDKEVAKISQIMDDRMIKPATLSQFKQILQKWVITN</sequence>
<organism evidence="8 9">
    <name type="scientific">Vibrio mangrovi</name>
    <dbReference type="NCBI Taxonomy" id="474394"/>
    <lineage>
        <taxon>Bacteria</taxon>
        <taxon>Pseudomonadati</taxon>
        <taxon>Pseudomonadota</taxon>
        <taxon>Gammaproteobacteria</taxon>
        <taxon>Vibrionales</taxon>
        <taxon>Vibrionaceae</taxon>
        <taxon>Vibrio</taxon>
    </lineage>
</organism>
<dbReference type="InterPro" id="IPR036890">
    <property type="entry name" value="HATPase_C_sf"/>
</dbReference>
<keyword evidence="8" id="KW-0418">Kinase</keyword>
<protein>
    <recommendedName>
        <fullName evidence="2">histidine kinase</fullName>
        <ecNumber evidence="2">2.7.13.3</ecNumber>
    </recommendedName>
</protein>
<dbReference type="PROSITE" id="PS50110">
    <property type="entry name" value="RESPONSE_REGULATORY"/>
    <property type="match status" value="1"/>
</dbReference>
<dbReference type="InterPro" id="IPR001789">
    <property type="entry name" value="Sig_transdc_resp-reg_receiver"/>
</dbReference>
<feature type="transmembrane region" description="Helical" evidence="5">
    <location>
        <begin position="160"/>
        <end position="178"/>
    </location>
</feature>
<feature type="domain" description="Histidine kinase" evidence="6">
    <location>
        <begin position="467"/>
        <end position="682"/>
    </location>
</feature>
<evidence type="ECO:0000313" key="8">
    <source>
        <dbReference type="EMBL" id="SMR99551.1"/>
    </source>
</evidence>
<dbReference type="SUPFAM" id="SSF55874">
    <property type="entry name" value="ATPase domain of HSP90 chaperone/DNA topoisomerase II/histidine kinase"/>
    <property type="match status" value="1"/>
</dbReference>
<keyword evidence="5" id="KW-1133">Transmembrane helix</keyword>
<evidence type="ECO:0000256" key="1">
    <source>
        <dbReference type="ARBA" id="ARBA00000085"/>
    </source>
</evidence>
<dbReference type="InterPro" id="IPR011006">
    <property type="entry name" value="CheY-like_superfamily"/>
</dbReference>
<keyword evidence="3 4" id="KW-0597">Phosphoprotein</keyword>
<feature type="transmembrane region" description="Helical" evidence="5">
    <location>
        <begin position="255"/>
        <end position="274"/>
    </location>
</feature>
<evidence type="ECO:0000259" key="6">
    <source>
        <dbReference type="PROSITE" id="PS50109"/>
    </source>
</evidence>
<dbReference type="EMBL" id="FXXI01000001">
    <property type="protein sequence ID" value="SMR99551.1"/>
    <property type="molecule type" value="Genomic_DNA"/>
</dbReference>
<dbReference type="EC" id="2.7.13.3" evidence="2"/>
<keyword evidence="5" id="KW-0472">Membrane</keyword>
<dbReference type="Pfam" id="PF00072">
    <property type="entry name" value="Response_reg"/>
    <property type="match status" value="1"/>
</dbReference>
<dbReference type="SMART" id="SM00448">
    <property type="entry name" value="REC"/>
    <property type="match status" value="1"/>
</dbReference>
<feature type="transmembrane region" description="Helical" evidence="5">
    <location>
        <begin position="280"/>
        <end position="298"/>
    </location>
</feature>
<dbReference type="Gene3D" id="3.30.565.10">
    <property type="entry name" value="Histidine kinase-like ATPase, C-terminal domain"/>
    <property type="match status" value="1"/>
</dbReference>
<dbReference type="AlphaFoldDB" id="A0A1Y6IR72"/>
<dbReference type="PROSITE" id="PS50109">
    <property type="entry name" value="HIS_KIN"/>
    <property type="match status" value="1"/>
</dbReference>
<dbReference type="Proteomes" id="UP000196125">
    <property type="component" value="Unassembled WGS sequence"/>
</dbReference>
<dbReference type="GO" id="GO:0000155">
    <property type="term" value="F:phosphorelay sensor kinase activity"/>
    <property type="evidence" value="ECO:0007669"/>
    <property type="project" value="TreeGrafter"/>
</dbReference>
<dbReference type="PRINTS" id="PR00344">
    <property type="entry name" value="BCTRLSENSOR"/>
</dbReference>
<evidence type="ECO:0000256" key="5">
    <source>
        <dbReference type="SAM" id="Phobius"/>
    </source>
</evidence>